<evidence type="ECO:0000256" key="2">
    <source>
        <dbReference type="ARBA" id="ARBA00022679"/>
    </source>
</evidence>
<dbReference type="GO" id="GO:0005634">
    <property type="term" value="C:nucleus"/>
    <property type="evidence" value="ECO:0007669"/>
    <property type="project" value="TreeGrafter"/>
</dbReference>
<organism evidence="9">
    <name type="scientific">Hydatigena taeniaeformis</name>
    <name type="common">Feline tapeworm</name>
    <name type="synonym">Taenia taeniaeformis</name>
    <dbReference type="NCBI Taxonomy" id="6205"/>
    <lineage>
        <taxon>Eukaryota</taxon>
        <taxon>Metazoa</taxon>
        <taxon>Spiralia</taxon>
        <taxon>Lophotrochozoa</taxon>
        <taxon>Platyhelminthes</taxon>
        <taxon>Cestoda</taxon>
        <taxon>Eucestoda</taxon>
        <taxon>Cyclophyllidea</taxon>
        <taxon>Taeniidae</taxon>
        <taxon>Hydatigera</taxon>
    </lineage>
</organism>
<dbReference type="SUPFAM" id="SSF56112">
    <property type="entry name" value="Protein kinase-like (PK-like)"/>
    <property type="match status" value="1"/>
</dbReference>
<evidence type="ECO:0000256" key="3">
    <source>
        <dbReference type="ARBA" id="ARBA00022741"/>
    </source>
</evidence>
<name>A0A0R3WPX1_HYDTA</name>
<dbReference type="OrthoDB" id="1732493at2759"/>
<evidence type="ECO:0000313" key="7">
    <source>
        <dbReference type="EMBL" id="VDM21189.1"/>
    </source>
</evidence>
<reference evidence="7 8" key="2">
    <citation type="submission" date="2018-11" db="EMBL/GenBank/DDBJ databases">
        <authorList>
            <consortium name="Pathogen Informatics"/>
        </authorList>
    </citation>
    <scope>NUCLEOTIDE SEQUENCE [LARGE SCALE GENOMIC DNA]</scope>
</reference>
<dbReference type="Pfam" id="PF00069">
    <property type="entry name" value="Pkinase"/>
    <property type="match status" value="1"/>
</dbReference>
<keyword evidence="2" id="KW-0808">Transferase</keyword>
<sequence length="233" mass="26677">MYRLTDFDPVAAVAEDSNGPVTVCRNKKTGRLNAVQQLKIARSRYGISSNEVDEITKIKKLNHPNIANLEQIIADLGETYLIYECLHFDLRTYMDIHNKNTGLPSQTVKILWYYPLEILFNDSIYNCAVDMWSLGCIFAEMSTGVPLFPGDSRIDQILCIFQTMGLPTEKEWDDVSKMLPNDREAFLRFNVNKLDKQRALKQLLGLEGFNLLKVSICLINSRRTLPFPVPVFH</sequence>
<dbReference type="InterPro" id="IPR011009">
    <property type="entry name" value="Kinase-like_dom_sf"/>
</dbReference>
<dbReference type="STRING" id="6205.A0A0R3WPX1"/>
<gene>
    <name evidence="7" type="ORF">TTAC_LOCUS2796</name>
</gene>
<keyword evidence="4" id="KW-0418">Kinase</keyword>
<evidence type="ECO:0000256" key="4">
    <source>
        <dbReference type="ARBA" id="ARBA00022777"/>
    </source>
</evidence>
<dbReference type="Gene3D" id="3.30.200.20">
    <property type="entry name" value="Phosphorylase Kinase, domain 1"/>
    <property type="match status" value="1"/>
</dbReference>
<dbReference type="Proteomes" id="UP000274429">
    <property type="component" value="Unassembled WGS sequence"/>
</dbReference>
<keyword evidence="3" id="KW-0547">Nucleotide-binding</keyword>
<dbReference type="EMBL" id="UYWX01001516">
    <property type="protein sequence ID" value="VDM21189.1"/>
    <property type="molecule type" value="Genomic_DNA"/>
</dbReference>
<proteinExistence type="predicted"/>
<dbReference type="PANTHER" id="PTHR24056">
    <property type="entry name" value="CELL DIVISION PROTEIN KINASE"/>
    <property type="match status" value="1"/>
</dbReference>
<protein>
    <submittedName>
        <fullName evidence="9">Protein kinase domain-containing protein</fullName>
    </submittedName>
</protein>
<dbReference type="SMART" id="SM00220">
    <property type="entry name" value="S_TKc"/>
    <property type="match status" value="1"/>
</dbReference>
<keyword evidence="1" id="KW-0723">Serine/threonine-protein kinase</keyword>
<evidence type="ECO:0000256" key="5">
    <source>
        <dbReference type="ARBA" id="ARBA00022840"/>
    </source>
</evidence>
<evidence type="ECO:0000313" key="8">
    <source>
        <dbReference type="Proteomes" id="UP000274429"/>
    </source>
</evidence>
<accession>A0A0R3WPX1</accession>
<evidence type="ECO:0000256" key="1">
    <source>
        <dbReference type="ARBA" id="ARBA00022527"/>
    </source>
</evidence>
<dbReference type="InterPro" id="IPR000719">
    <property type="entry name" value="Prot_kinase_dom"/>
</dbReference>
<dbReference type="InterPro" id="IPR050108">
    <property type="entry name" value="CDK"/>
</dbReference>
<reference evidence="9" key="1">
    <citation type="submission" date="2017-02" db="UniProtKB">
        <authorList>
            <consortium name="WormBaseParasite"/>
        </authorList>
    </citation>
    <scope>IDENTIFICATION</scope>
</reference>
<feature type="domain" description="Protein kinase" evidence="6">
    <location>
        <begin position="7"/>
        <end position="200"/>
    </location>
</feature>
<keyword evidence="5" id="KW-0067">ATP-binding</keyword>
<dbReference type="WBParaSite" id="TTAC_0000281101-mRNA-1">
    <property type="protein sequence ID" value="TTAC_0000281101-mRNA-1"/>
    <property type="gene ID" value="TTAC_0000281101"/>
</dbReference>
<dbReference type="AlphaFoldDB" id="A0A0R3WPX1"/>
<dbReference type="GO" id="GO:0005524">
    <property type="term" value="F:ATP binding"/>
    <property type="evidence" value="ECO:0007669"/>
    <property type="project" value="UniProtKB-KW"/>
</dbReference>
<dbReference type="Gene3D" id="1.10.510.10">
    <property type="entry name" value="Transferase(Phosphotransferase) domain 1"/>
    <property type="match status" value="1"/>
</dbReference>
<evidence type="ECO:0000259" key="6">
    <source>
        <dbReference type="SMART" id="SM00220"/>
    </source>
</evidence>
<keyword evidence="8" id="KW-1185">Reference proteome</keyword>
<evidence type="ECO:0000313" key="9">
    <source>
        <dbReference type="WBParaSite" id="TTAC_0000281101-mRNA-1"/>
    </source>
</evidence>
<dbReference type="GO" id="GO:0004674">
    <property type="term" value="F:protein serine/threonine kinase activity"/>
    <property type="evidence" value="ECO:0007669"/>
    <property type="project" value="UniProtKB-KW"/>
</dbReference>